<evidence type="ECO:0000256" key="1">
    <source>
        <dbReference type="SAM" id="Phobius"/>
    </source>
</evidence>
<dbReference type="AlphaFoldDB" id="A0A3N4NNZ5"/>
<comment type="caution">
    <text evidence="2">The sequence shown here is derived from an EMBL/GenBank/DDBJ whole genome shotgun (WGS) entry which is preliminary data.</text>
</comment>
<keyword evidence="3" id="KW-1185">Reference proteome</keyword>
<keyword evidence="1" id="KW-0472">Membrane</keyword>
<name>A0A3N4NNZ5_9FLAO</name>
<dbReference type="EMBL" id="RPFJ01000008">
    <property type="protein sequence ID" value="RPD98001.1"/>
    <property type="molecule type" value="Genomic_DNA"/>
</dbReference>
<keyword evidence="1" id="KW-0812">Transmembrane</keyword>
<evidence type="ECO:0000313" key="3">
    <source>
        <dbReference type="Proteomes" id="UP000270856"/>
    </source>
</evidence>
<sequence length="69" mass="8032">MILTTYKYIVNGYLKLSFILKKIGVKFNRFTAFLVSFSFNYFSLTKLFFGMHFGMSNTCLPISALKIRV</sequence>
<accession>A0A3N4NNZ5</accession>
<proteinExistence type="predicted"/>
<reference evidence="2 3" key="1">
    <citation type="submission" date="2018-11" db="EMBL/GenBank/DDBJ databases">
        <title>Aureibaculum marinum gen. nov., sp. nov., a member of the family Flavobacteriaceae isolated from the Bohai Sea.</title>
        <authorList>
            <person name="Ji X."/>
        </authorList>
    </citation>
    <scope>NUCLEOTIDE SEQUENCE [LARGE SCALE GENOMIC DNA]</scope>
    <source>
        <strain evidence="2 3">BH-SD17</strain>
    </source>
</reference>
<dbReference type="Proteomes" id="UP000270856">
    <property type="component" value="Unassembled WGS sequence"/>
</dbReference>
<organism evidence="2 3">
    <name type="scientific">Aureibaculum marinum</name>
    <dbReference type="NCBI Taxonomy" id="2487930"/>
    <lineage>
        <taxon>Bacteria</taxon>
        <taxon>Pseudomonadati</taxon>
        <taxon>Bacteroidota</taxon>
        <taxon>Flavobacteriia</taxon>
        <taxon>Flavobacteriales</taxon>
        <taxon>Flavobacteriaceae</taxon>
        <taxon>Aureibaculum</taxon>
    </lineage>
</organism>
<protein>
    <submittedName>
        <fullName evidence="2">Uncharacterized protein</fullName>
    </submittedName>
</protein>
<feature type="transmembrane region" description="Helical" evidence="1">
    <location>
        <begin position="30"/>
        <end position="49"/>
    </location>
</feature>
<keyword evidence="1" id="KW-1133">Transmembrane helix</keyword>
<gene>
    <name evidence="2" type="ORF">EGM88_07510</name>
</gene>
<evidence type="ECO:0000313" key="2">
    <source>
        <dbReference type="EMBL" id="RPD98001.1"/>
    </source>
</evidence>